<dbReference type="EnsemblMetazoa" id="XM_038197553.1">
    <property type="protein sequence ID" value="XP_038053481.1"/>
    <property type="gene ID" value="LOC119725935"/>
</dbReference>
<dbReference type="OrthoDB" id="5846437at2759"/>
<feature type="compositionally biased region" description="Basic residues" evidence="9">
    <location>
        <begin position="379"/>
        <end position="389"/>
    </location>
</feature>
<dbReference type="InterPro" id="IPR039054">
    <property type="entry name" value="Int12_PHD"/>
</dbReference>
<dbReference type="OMA" id="QECHCLY"/>
<feature type="compositionally biased region" description="Low complexity" evidence="9">
    <location>
        <begin position="308"/>
        <end position="328"/>
    </location>
</feature>
<comment type="similarity">
    <text evidence="2">Belongs to the Integrator subunit 12 family.</text>
</comment>
<feature type="domain" description="PHD-type" evidence="10">
    <location>
        <begin position="177"/>
        <end position="233"/>
    </location>
</feature>
<evidence type="ECO:0000256" key="6">
    <source>
        <dbReference type="ARBA" id="ARBA00022833"/>
    </source>
</evidence>
<dbReference type="PROSITE" id="PS01359">
    <property type="entry name" value="ZF_PHD_1"/>
    <property type="match status" value="1"/>
</dbReference>
<feature type="region of interest" description="Disordered" evidence="9">
    <location>
        <begin position="308"/>
        <end position="389"/>
    </location>
</feature>
<keyword evidence="12" id="KW-1185">Reference proteome</keyword>
<dbReference type="GO" id="GO:0008270">
    <property type="term" value="F:zinc ion binding"/>
    <property type="evidence" value="ECO:0007669"/>
    <property type="project" value="UniProtKB-KW"/>
</dbReference>
<dbReference type="GeneID" id="119725935"/>
<dbReference type="GO" id="GO:0160240">
    <property type="term" value="P:RNA polymerase II transcription initiation surveillance"/>
    <property type="evidence" value="ECO:0007669"/>
    <property type="project" value="UniProtKB-ARBA"/>
</dbReference>
<dbReference type="InterPro" id="IPR001965">
    <property type="entry name" value="Znf_PHD"/>
</dbReference>
<evidence type="ECO:0000256" key="2">
    <source>
        <dbReference type="ARBA" id="ARBA00006009"/>
    </source>
</evidence>
<feature type="compositionally biased region" description="Acidic residues" evidence="9">
    <location>
        <begin position="120"/>
        <end position="144"/>
    </location>
</feature>
<evidence type="ECO:0000256" key="3">
    <source>
        <dbReference type="ARBA" id="ARBA00016814"/>
    </source>
</evidence>
<organism evidence="11 12">
    <name type="scientific">Patiria miniata</name>
    <name type="common">Bat star</name>
    <name type="synonym">Asterina miniata</name>
    <dbReference type="NCBI Taxonomy" id="46514"/>
    <lineage>
        <taxon>Eukaryota</taxon>
        <taxon>Metazoa</taxon>
        <taxon>Echinodermata</taxon>
        <taxon>Eleutherozoa</taxon>
        <taxon>Asterozoa</taxon>
        <taxon>Asteroidea</taxon>
        <taxon>Valvatacea</taxon>
        <taxon>Valvatida</taxon>
        <taxon>Asterinidae</taxon>
        <taxon>Patiria</taxon>
    </lineage>
</organism>
<feature type="compositionally biased region" description="Basic residues" evidence="9">
    <location>
        <begin position="107"/>
        <end position="116"/>
    </location>
</feature>
<dbReference type="InterPro" id="IPR013083">
    <property type="entry name" value="Znf_RING/FYVE/PHD"/>
</dbReference>
<dbReference type="SMART" id="SM00249">
    <property type="entry name" value="PHD"/>
    <property type="match status" value="1"/>
</dbReference>
<dbReference type="Proteomes" id="UP000887568">
    <property type="component" value="Unplaced"/>
</dbReference>
<evidence type="ECO:0000256" key="9">
    <source>
        <dbReference type="SAM" id="MobiDB-lite"/>
    </source>
</evidence>
<dbReference type="Pfam" id="PF00628">
    <property type="entry name" value="PHD"/>
    <property type="match status" value="1"/>
</dbReference>
<dbReference type="RefSeq" id="XP_038053479.1">
    <property type="nucleotide sequence ID" value="XM_038197551.1"/>
</dbReference>
<dbReference type="GO" id="GO:0034472">
    <property type="term" value="P:snRNA 3'-end processing"/>
    <property type="evidence" value="ECO:0007669"/>
    <property type="project" value="TreeGrafter"/>
</dbReference>
<dbReference type="EnsemblMetazoa" id="XM_038197551.1">
    <property type="protein sequence ID" value="XP_038053479.1"/>
    <property type="gene ID" value="LOC119725935"/>
</dbReference>
<comment type="subcellular location">
    <subcellularLocation>
        <location evidence="1">Nucleus</location>
    </subcellularLocation>
</comment>
<dbReference type="InterPro" id="IPR019787">
    <property type="entry name" value="Znf_PHD-finger"/>
</dbReference>
<protein>
    <recommendedName>
        <fullName evidence="3">Integrator complex subunit 12</fullName>
    </recommendedName>
</protein>
<evidence type="ECO:0000256" key="1">
    <source>
        <dbReference type="ARBA" id="ARBA00004123"/>
    </source>
</evidence>
<evidence type="ECO:0000256" key="5">
    <source>
        <dbReference type="ARBA" id="ARBA00022771"/>
    </source>
</evidence>
<dbReference type="CDD" id="cd15501">
    <property type="entry name" value="PHD_Int12"/>
    <property type="match status" value="1"/>
</dbReference>
<dbReference type="RefSeq" id="XP_038053481.1">
    <property type="nucleotide sequence ID" value="XM_038197553.1"/>
</dbReference>
<accession>A0A913ZQR8</accession>
<dbReference type="PROSITE" id="PS50016">
    <property type="entry name" value="ZF_PHD_2"/>
    <property type="match status" value="1"/>
</dbReference>
<evidence type="ECO:0000313" key="12">
    <source>
        <dbReference type="Proteomes" id="UP000887568"/>
    </source>
</evidence>
<name>A0A913ZQR8_PATMI</name>
<keyword evidence="7" id="KW-0539">Nucleus</keyword>
<feature type="region of interest" description="Disordered" evidence="9">
    <location>
        <begin position="36"/>
        <end position="168"/>
    </location>
</feature>
<reference evidence="11" key="1">
    <citation type="submission" date="2022-11" db="UniProtKB">
        <authorList>
            <consortium name="EnsemblMetazoa"/>
        </authorList>
    </citation>
    <scope>IDENTIFICATION</scope>
</reference>
<feature type="compositionally biased region" description="Basic and acidic residues" evidence="9">
    <location>
        <begin position="251"/>
        <end position="266"/>
    </location>
</feature>
<dbReference type="PANTHER" id="PTHR13415:SF2">
    <property type="entry name" value="INTEGRATOR COMPLEX SUBUNIT 12"/>
    <property type="match status" value="1"/>
</dbReference>
<keyword evidence="5 8" id="KW-0863">Zinc-finger</keyword>
<dbReference type="InterPro" id="IPR051776">
    <property type="entry name" value="Integrator_subunit_12"/>
</dbReference>
<evidence type="ECO:0000256" key="7">
    <source>
        <dbReference type="ARBA" id="ARBA00023242"/>
    </source>
</evidence>
<dbReference type="PANTHER" id="PTHR13415">
    <property type="entry name" value="NUCLEAR FACTOR-RELATED"/>
    <property type="match status" value="1"/>
</dbReference>
<keyword evidence="6" id="KW-0862">Zinc</keyword>
<dbReference type="InterPro" id="IPR011011">
    <property type="entry name" value="Znf_FYVE_PHD"/>
</dbReference>
<sequence length="389" mass="41955">MATLELDPVFVKALGFLRSRSKDSTEQLKALLDESLAGTNRGRFNKQDKEVSKRSGTRQKEEKAPTPCIKLAATEGSRKEAERRAEKRAGEKLKTSSSDSLDPPQSKKLRSEKRRKPVIEDDEDEEDEEDEDENEDEVEDESAGTEDSSKESMTGDSNHGDSNHGSTDADDFAVEMGLACIVCKQLEVAAGNQLVECQECHSLYHQLCHKPPASEADPNDPRLVWYCSRCTRNMKKQATKKVKNTGSTSHVAKESSSKDTEAKSDTEVLNIFKRAEPKSTANTSSSSSSSKTPYTGLASFAANLTGRSTANSKAAASSSSRPPSLSAKSGHKATPVPSPVNKNAPLSGSKSHGSTKVSSGHSGKSGPQTSTASAMKRLQQMKKKASSKR</sequence>
<feature type="compositionally biased region" description="Polar residues" evidence="9">
    <location>
        <begin position="340"/>
        <end position="373"/>
    </location>
</feature>
<feature type="region of interest" description="Disordered" evidence="9">
    <location>
        <begin position="238"/>
        <end position="293"/>
    </location>
</feature>
<feature type="compositionally biased region" description="Basic and acidic residues" evidence="9">
    <location>
        <begin position="76"/>
        <end position="94"/>
    </location>
</feature>
<dbReference type="FunFam" id="3.30.40.10:FF:000101">
    <property type="entry name" value="Integrator complex subunit 12"/>
    <property type="match status" value="1"/>
</dbReference>
<dbReference type="Gene3D" id="3.30.40.10">
    <property type="entry name" value="Zinc/RING finger domain, C3HC4 (zinc finger)"/>
    <property type="match status" value="1"/>
</dbReference>
<evidence type="ECO:0000259" key="10">
    <source>
        <dbReference type="PROSITE" id="PS50016"/>
    </source>
</evidence>
<evidence type="ECO:0000313" key="11">
    <source>
        <dbReference type="EnsemblMetazoa" id="XP_038053480.1"/>
    </source>
</evidence>
<dbReference type="GO" id="GO:0160232">
    <property type="term" value="C:INTAC complex"/>
    <property type="evidence" value="ECO:0007669"/>
    <property type="project" value="UniProtKB-ARBA"/>
</dbReference>
<dbReference type="InterPro" id="IPR019786">
    <property type="entry name" value="Zinc_finger_PHD-type_CS"/>
</dbReference>
<keyword evidence="4" id="KW-0479">Metal-binding</keyword>
<dbReference type="SUPFAM" id="SSF57903">
    <property type="entry name" value="FYVE/PHD zinc finger"/>
    <property type="match status" value="1"/>
</dbReference>
<proteinExistence type="inferred from homology"/>
<dbReference type="AlphaFoldDB" id="A0A913ZQR8"/>
<dbReference type="GO" id="GO:0032039">
    <property type="term" value="C:integrator complex"/>
    <property type="evidence" value="ECO:0007669"/>
    <property type="project" value="UniProtKB-ARBA"/>
</dbReference>
<feature type="compositionally biased region" description="Basic and acidic residues" evidence="9">
    <location>
        <begin position="45"/>
        <end position="64"/>
    </location>
</feature>
<dbReference type="RefSeq" id="XP_038053480.1">
    <property type="nucleotide sequence ID" value="XM_038197552.1"/>
</dbReference>
<evidence type="ECO:0000256" key="8">
    <source>
        <dbReference type="PROSITE-ProRule" id="PRU00146"/>
    </source>
</evidence>
<evidence type="ECO:0000256" key="4">
    <source>
        <dbReference type="ARBA" id="ARBA00022723"/>
    </source>
</evidence>
<dbReference type="EnsemblMetazoa" id="XM_038197552.1">
    <property type="protein sequence ID" value="XP_038053480.1"/>
    <property type="gene ID" value="LOC119725935"/>
</dbReference>